<evidence type="ECO:0000313" key="18">
    <source>
        <dbReference type="EMBL" id="GBF58225.1"/>
    </source>
</evidence>
<evidence type="ECO:0000256" key="3">
    <source>
        <dbReference type="ARBA" id="ARBA00007739"/>
    </source>
</evidence>
<accession>A0A2P2EAZ2</accession>
<keyword evidence="15" id="KW-1133">Transmembrane helix</keyword>
<keyword evidence="6" id="KW-0328">Glycosyltransferase</keyword>
<keyword evidence="11" id="KW-0511">Multifunctional enzyme</keyword>
<evidence type="ECO:0000256" key="10">
    <source>
        <dbReference type="ARBA" id="ARBA00022984"/>
    </source>
</evidence>
<dbReference type="UniPathway" id="UPA00219"/>
<comment type="caution">
    <text evidence="18">The sequence shown here is derived from an EMBL/GenBank/DDBJ whole genome shotgun (WGS) entry which is preliminary data.</text>
</comment>
<dbReference type="GO" id="GO:0006508">
    <property type="term" value="P:proteolysis"/>
    <property type="evidence" value="ECO:0007669"/>
    <property type="project" value="UniProtKB-KW"/>
</dbReference>
<name>A0A2P2EAZ2_9PROT</name>
<keyword evidence="12" id="KW-0961">Cell wall biogenesis/degradation</keyword>
<dbReference type="GO" id="GO:0009252">
    <property type="term" value="P:peptidoglycan biosynthetic process"/>
    <property type="evidence" value="ECO:0007669"/>
    <property type="project" value="UniProtKB-UniPathway"/>
</dbReference>
<reference evidence="18 19" key="1">
    <citation type="journal article" date="2018" name="Genome Announc.">
        <title>Draft Genome Sequence of "Candidatus Phycosocius bacilliformis," an Alphaproteobacterial Ectosymbiont of the Hydrocarbon-Producing Green Alga Botryococcus braunii.</title>
        <authorList>
            <person name="Tanabe Y."/>
            <person name="Yamaguchi H."/>
            <person name="Watanabe M.M."/>
        </authorList>
    </citation>
    <scope>NUCLEOTIDE SEQUENCE [LARGE SCALE GENOMIC DNA]</scope>
    <source>
        <strain evidence="18 19">BOTRYCO-2</strain>
    </source>
</reference>
<comment type="pathway">
    <text evidence="1">Cell wall biogenesis; peptidoglycan biosynthesis.</text>
</comment>
<keyword evidence="5" id="KW-0645">Protease</keyword>
<dbReference type="Pfam" id="PF00905">
    <property type="entry name" value="Transpeptidase"/>
    <property type="match status" value="1"/>
</dbReference>
<dbReference type="Gene3D" id="3.40.710.10">
    <property type="entry name" value="DD-peptidase/beta-lactamase superfamily"/>
    <property type="match status" value="1"/>
</dbReference>
<evidence type="ECO:0000256" key="15">
    <source>
        <dbReference type="SAM" id="Phobius"/>
    </source>
</evidence>
<feature type="transmembrane region" description="Helical" evidence="15">
    <location>
        <begin position="20"/>
        <end position="44"/>
    </location>
</feature>
<dbReference type="InterPro" id="IPR012338">
    <property type="entry name" value="Beta-lactam/transpept-like"/>
</dbReference>
<keyword evidence="7" id="KW-0808">Transferase</keyword>
<dbReference type="InterPro" id="IPR001264">
    <property type="entry name" value="Glyco_trans_51"/>
</dbReference>
<evidence type="ECO:0000256" key="14">
    <source>
        <dbReference type="ARBA" id="ARBA00049902"/>
    </source>
</evidence>
<evidence type="ECO:0000256" key="1">
    <source>
        <dbReference type="ARBA" id="ARBA00004752"/>
    </source>
</evidence>
<dbReference type="InterPro" id="IPR023346">
    <property type="entry name" value="Lysozyme-like_dom_sf"/>
</dbReference>
<evidence type="ECO:0000256" key="11">
    <source>
        <dbReference type="ARBA" id="ARBA00023268"/>
    </source>
</evidence>
<dbReference type="GO" id="GO:0030288">
    <property type="term" value="C:outer membrane-bounded periplasmic space"/>
    <property type="evidence" value="ECO:0007669"/>
    <property type="project" value="TreeGrafter"/>
</dbReference>
<evidence type="ECO:0000256" key="9">
    <source>
        <dbReference type="ARBA" id="ARBA00022960"/>
    </source>
</evidence>
<evidence type="ECO:0000256" key="13">
    <source>
        <dbReference type="ARBA" id="ARBA00034000"/>
    </source>
</evidence>
<dbReference type="InterPro" id="IPR036950">
    <property type="entry name" value="PBP_transglycosylase"/>
</dbReference>
<evidence type="ECO:0000259" key="16">
    <source>
        <dbReference type="Pfam" id="PF00905"/>
    </source>
</evidence>
<dbReference type="PANTHER" id="PTHR32282:SF33">
    <property type="entry name" value="PEPTIDOGLYCAN GLYCOSYLTRANSFERASE"/>
    <property type="match status" value="1"/>
</dbReference>
<dbReference type="GO" id="GO:0009002">
    <property type="term" value="F:serine-type D-Ala-D-Ala carboxypeptidase activity"/>
    <property type="evidence" value="ECO:0007669"/>
    <property type="project" value="UniProtKB-EC"/>
</dbReference>
<keyword evidence="8" id="KW-0378">Hydrolase</keyword>
<evidence type="ECO:0000259" key="17">
    <source>
        <dbReference type="Pfam" id="PF00912"/>
    </source>
</evidence>
<keyword evidence="19" id="KW-1185">Reference proteome</keyword>
<evidence type="ECO:0000256" key="6">
    <source>
        <dbReference type="ARBA" id="ARBA00022676"/>
    </source>
</evidence>
<dbReference type="FunFam" id="1.10.3810.10:FF:000001">
    <property type="entry name" value="Penicillin-binding protein 1A"/>
    <property type="match status" value="1"/>
</dbReference>
<dbReference type="SUPFAM" id="SSF56601">
    <property type="entry name" value="beta-lactamase/transpeptidase-like"/>
    <property type="match status" value="1"/>
</dbReference>
<evidence type="ECO:0000256" key="12">
    <source>
        <dbReference type="ARBA" id="ARBA00023316"/>
    </source>
</evidence>
<dbReference type="AlphaFoldDB" id="A0A2P2EAZ2"/>
<protein>
    <submittedName>
        <fullName evidence="18">Penicillin-binding protein 1F</fullName>
    </submittedName>
</protein>
<dbReference type="GO" id="GO:0008360">
    <property type="term" value="P:regulation of cell shape"/>
    <property type="evidence" value="ECO:0007669"/>
    <property type="project" value="UniProtKB-KW"/>
</dbReference>
<keyword evidence="9" id="KW-0133">Cell shape</keyword>
<dbReference type="GO" id="GO:0008658">
    <property type="term" value="F:penicillin binding"/>
    <property type="evidence" value="ECO:0007669"/>
    <property type="project" value="InterPro"/>
</dbReference>
<dbReference type="InterPro" id="IPR001460">
    <property type="entry name" value="PCN-bd_Tpept"/>
</dbReference>
<evidence type="ECO:0000256" key="7">
    <source>
        <dbReference type="ARBA" id="ARBA00022679"/>
    </source>
</evidence>
<comment type="catalytic activity">
    <reaction evidence="14">
        <text>[GlcNAc-(1-&gt;4)-Mur2Ac(oyl-L-Ala-gamma-D-Glu-L-Lys-D-Ala-D-Ala)](n)-di-trans,octa-cis-undecaprenyl diphosphate + beta-D-GlcNAc-(1-&gt;4)-Mur2Ac(oyl-L-Ala-gamma-D-Glu-L-Lys-D-Ala-D-Ala)-di-trans,octa-cis-undecaprenyl diphosphate = [GlcNAc-(1-&gt;4)-Mur2Ac(oyl-L-Ala-gamma-D-Glu-L-Lys-D-Ala-D-Ala)](n+1)-di-trans,octa-cis-undecaprenyl diphosphate + di-trans,octa-cis-undecaprenyl diphosphate + H(+)</text>
        <dbReference type="Rhea" id="RHEA:23708"/>
        <dbReference type="Rhea" id="RHEA-COMP:9602"/>
        <dbReference type="Rhea" id="RHEA-COMP:9603"/>
        <dbReference type="ChEBI" id="CHEBI:15378"/>
        <dbReference type="ChEBI" id="CHEBI:58405"/>
        <dbReference type="ChEBI" id="CHEBI:60033"/>
        <dbReference type="ChEBI" id="CHEBI:78435"/>
        <dbReference type="EC" id="2.4.99.28"/>
    </reaction>
</comment>
<dbReference type="EMBL" id="BFBR01000005">
    <property type="protein sequence ID" value="GBF58225.1"/>
    <property type="molecule type" value="Genomic_DNA"/>
</dbReference>
<comment type="similarity">
    <text evidence="3">In the N-terminal section; belongs to the glycosyltransferase 51 family.</text>
</comment>
<sequence length="668" mass="72159">MNHGVFRADLMDRRAKLQAYHMRLIIILALSVVTLTGLTSYAIWRHFFSDLPKITSNEEIWTANRKPSLEMVDANGETIAMRGPRYGRKVSVDALPAHVLQAFLAVEDARFFEHGGVDLWSIGRAVVENLTAGHTVQGASTITQQLVKNVYLSPEQTFKRKLQEMVLAWQIDSRLSKKEILEIYLNRIYFGQNAYGLDAAAWHFFSKHPTKLTLAEAAMLAGLPKAPGRLAIDLTAAPAVERRAVVLNRMVEAGFITQAQASLASGEPVVLTIAPDLAEGQLGYAIDMAQKEVDSIGRPIAPDRVLRLTVDQKMQAAAVAAVQELIGAGRGSGVTQAALVAMDRQGRILAIVGGRDYGESKYNRATMAKRQPGSSFKPFVYAAALEKGMSPDTIRVDRPITIGTWRPRNFGGGYAGAMTLSTALTRSVNTVAVQLAAEVGIDRLLLLAQRLGIDSELPRNLSIALGAGEVTLLDMTRAYATLANDGVRVDPYLIERIDTTRGTVAYQRDKKAPVQVYEPLRARQMTAMLADVVAFGTGKRAKLPGGREAAGKTGTSQNYRDAWFVGYTADIICGVWVGNDGSTPMRGVTGGTLPALIWEDFMAAAHEGKPLSPLPTLEDLKRPSPGALAAFYESLADMFAAAGGQDVAALPAVRKLPSPQPLPTTATP</sequence>
<proteinExistence type="inferred from homology"/>
<dbReference type="Proteomes" id="UP000245086">
    <property type="component" value="Unassembled WGS sequence"/>
</dbReference>
<dbReference type="NCBIfam" id="TIGR02074">
    <property type="entry name" value="PBP_1a_fam"/>
    <property type="match status" value="1"/>
</dbReference>
<dbReference type="InterPro" id="IPR050396">
    <property type="entry name" value="Glycosyltr_51/Transpeptidase"/>
</dbReference>
<comment type="catalytic activity">
    <reaction evidence="13">
        <text>Preferential cleavage: (Ac)2-L-Lys-D-Ala-|-D-Ala. Also transpeptidation of peptidyl-alanyl moieties that are N-acyl substituents of D-alanine.</text>
        <dbReference type="EC" id="3.4.16.4"/>
    </reaction>
</comment>
<evidence type="ECO:0000256" key="8">
    <source>
        <dbReference type="ARBA" id="ARBA00022801"/>
    </source>
</evidence>
<comment type="similarity">
    <text evidence="2">In the C-terminal section; belongs to the transpeptidase family.</text>
</comment>
<dbReference type="PANTHER" id="PTHR32282">
    <property type="entry name" value="BINDING PROTEIN TRANSPEPTIDASE, PUTATIVE-RELATED"/>
    <property type="match status" value="1"/>
</dbReference>
<dbReference type="GO" id="GO:0008955">
    <property type="term" value="F:peptidoglycan glycosyltransferase activity"/>
    <property type="evidence" value="ECO:0007669"/>
    <property type="project" value="UniProtKB-EC"/>
</dbReference>
<dbReference type="Gene3D" id="1.10.3810.10">
    <property type="entry name" value="Biosynthetic peptidoglycan transglycosylase-like"/>
    <property type="match status" value="1"/>
</dbReference>
<evidence type="ECO:0000313" key="19">
    <source>
        <dbReference type="Proteomes" id="UP000245086"/>
    </source>
</evidence>
<keyword evidence="15" id="KW-0472">Membrane</keyword>
<organism evidence="18 19">
    <name type="scientific">Candidatus Phycosocius bacilliformis</name>
    <dbReference type="NCBI Taxonomy" id="1445552"/>
    <lineage>
        <taxon>Bacteria</taxon>
        <taxon>Pseudomonadati</taxon>
        <taxon>Pseudomonadota</taxon>
        <taxon>Alphaproteobacteria</taxon>
        <taxon>Caulobacterales</taxon>
        <taxon>Caulobacterales incertae sedis</taxon>
        <taxon>Candidatus Phycosocius</taxon>
    </lineage>
</organism>
<feature type="domain" description="Penicillin-binding protein transpeptidase" evidence="16">
    <location>
        <begin position="338"/>
        <end position="568"/>
    </location>
</feature>
<keyword evidence="10" id="KW-0573">Peptidoglycan synthesis</keyword>
<gene>
    <name evidence="18" type="primary">pbpF</name>
    <name evidence="18" type="ORF">PbB2_01897</name>
</gene>
<evidence type="ECO:0000256" key="4">
    <source>
        <dbReference type="ARBA" id="ARBA00022645"/>
    </source>
</evidence>
<evidence type="ECO:0000256" key="2">
    <source>
        <dbReference type="ARBA" id="ARBA00007090"/>
    </source>
</evidence>
<evidence type="ECO:0000256" key="5">
    <source>
        <dbReference type="ARBA" id="ARBA00022670"/>
    </source>
</evidence>
<dbReference type="SUPFAM" id="SSF53955">
    <property type="entry name" value="Lysozyme-like"/>
    <property type="match status" value="1"/>
</dbReference>
<keyword evidence="15" id="KW-0812">Transmembrane</keyword>
<feature type="domain" description="Glycosyl transferase family 51" evidence="17">
    <location>
        <begin position="84"/>
        <end position="250"/>
    </location>
</feature>
<keyword evidence="4" id="KW-0121">Carboxypeptidase</keyword>
<dbReference type="GO" id="GO:0071555">
    <property type="term" value="P:cell wall organization"/>
    <property type="evidence" value="ECO:0007669"/>
    <property type="project" value="UniProtKB-KW"/>
</dbReference>
<dbReference type="Pfam" id="PF00912">
    <property type="entry name" value="Transgly"/>
    <property type="match status" value="1"/>
</dbReference>